<dbReference type="Gene3D" id="1.10.260.40">
    <property type="entry name" value="lambda repressor-like DNA-binding domains"/>
    <property type="match status" value="1"/>
</dbReference>
<evidence type="ECO:0000259" key="2">
    <source>
        <dbReference type="PROSITE" id="PS50943"/>
    </source>
</evidence>
<feature type="domain" description="HTH cro/C1-type" evidence="2">
    <location>
        <begin position="9"/>
        <end position="63"/>
    </location>
</feature>
<dbReference type="PROSITE" id="PS50943">
    <property type="entry name" value="HTH_CROC1"/>
    <property type="match status" value="1"/>
</dbReference>
<dbReference type="SUPFAM" id="SSF47413">
    <property type="entry name" value="lambda repressor-like DNA-binding domains"/>
    <property type="match status" value="1"/>
</dbReference>
<keyword evidence="1" id="KW-0238">DNA-binding</keyword>
<dbReference type="Proteomes" id="UP000431922">
    <property type="component" value="Unassembled WGS sequence"/>
</dbReference>
<dbReference type="RefSeq" id="WP_160756929.1">
    <property type="nucleotide sequence ID" value="NZ_WTYL01000003.1"/>
</dbReference>
<proteinExistence type="predicted"/>
<reference evidence="3 4" key="1">
    <citation type="submission" date="2019-12" db="EMBL/GenBank/DDBJ databases">
        <title>Genomic-based taxomic classification of the family Erythrobacteraceae.</title>
        <authorList>
            <person name="Xu L."/>
        </authorList>
    </citation>
    <scope>NUCLEOTIDE SEQUENCE [LARGE SCALE GENOMIC DNA]</scope>
    <source>
        <strain evidence="3 4">KCTC 42453</strain>
    </source>
</reference>
<evidence type="ECO:0000313" key="4">
    <source>
        <dbReference type="Proteomes" id="UP000431922"/>
    </source>
</evidence>
<protein>
    <submittedName>
        <fullName evidence="3">Helix-turn-helix domain-containing protein</fullName>
    </submittedName>
</protein>
<evidence type="ECO:0000256" key="1">
    <source>
        <dbReference type="ARBA" id="ARBA00023125"/>
    </source>
</evidence>
<dbReference type="OrthoDB" id="3034420at2"/>
<gene>
    <name evidence="3" type="ORF">GRI65_12740</name>
</gene>
<keyword evidence="4" id="KW-1185">Reference proteome</keyword>
<accession>A0A845B588</accession>
<comment type="caution">
    <text evidence="3">The sequence shown here is derived from an EMBL/GenBank/DDBJ whole genome shotgun (WGS) entry which is preliminary data.</text>
</comment>
<dbReference type="CDD" id="cd00093">
    <property type="entry name" value="HTH_XRE"/>
    <property type="match status" value="1"/>
</dbReference>
<dbReference type="AlphaFoldDB" id="A0A845B588"/>
<sequence length="69" mass="7699">MVEELANAIKRYREAADLTQMELAERMGVSRKTVNTVENGIFAPSIVVALKFANALEASVEDLFQLQEK</sequence>
<dbReference type="EMBL" id="WTYL01000003">
    <property type="protein sequence ID" value="MXP45316.1"/>
    <property type="molecule type" value="Genomic_DNA"/>
</dbReference>
<dbReference type="GO" id="GO:0003677">
    <property type="term" value="F:DNA binding"/>
    <property type="evidence" value="ECO:0007669"/>
    <property type="project" value="UniProtKB-KW"/>
</dbReference>
<evidence type="ECO:0000313" key="3">
    <source>
        <dbReference type="EMBL" id="MXP45316.1"/>
    </source>
</evidence>
<organism evidence="3 4">
    <name type="scientific">Allopontixanthobacter sediminis</name>
    <dbReference type="NCBI Taxonomy" id="1689985"/>
    <lineage>
        <taxon>Bacteria</taxon>
        <taxon>Pseudomonadati</taxon>
        <taxon>Pseudomonadota</taxon>
        <taxon>Alphaproteobacteria</taxon>
        <taxon>Sphingomonadales</taxon>
        <taxon>Erythrobacteraceae</taxon>
        <taxon>Allopontixanthobacter</taxon>
    </lineage>
</organism>
<dbReference type="PANTHER" id="PTHR46558">
    <property type="entry name" value="TRACRIPTIONAL REGULATORY PROTEIN-RELATED-RELATED"/>
    <property type="match status" value="1"/>
</dbReference>
<dbReference type="Pfam" id="PF01381">
    <property type="entry name" value="HTH_3"/>
    <property type="match status" value="1"/>
</dbReference>
<dbReference type="SMART" id="SM00530">
    <property type="entry name" value="HTH_XRE"/>
    <property type="match status" value="1"/>
</dbReference>
<dbReference type="PANTHER" id="PTHR46558:SF11">
    <property type="entry name" value="HTH-TYPE TRANSCRIPTIONAL REGULATOR XRE"/>
    <property type="match status" value="1"/>
</dbReference>
<dbReference type="InterPro" id="IPR010982">
    <property type="entry name" value="Lambda_DNA-bd_dom_sf"/>
</dbReference>
<name>A0A845B588_9SPHN</name>
<dbReference type="InterPro" id="IPR001387">
    <property type="entry name" value="Cro/C1-type_HTH"/>
</dbReference>